<dbReference type="AlphaFoldDB" id="A0AAD7D958"/>
<feature type="signal peptide" evidence="1">
    <location>
        <begin position="1"/>
        <end position="19"/>
    </location>
</feature>
<accession>A0AAD7D958</accession>
<name>A0AAD7D958_MYCRO</name>
<dbReference type="EMBL" id="JARKIE010000100">
    <property type="protein sequence ID" value="KAJ7685973.1"/>
    <property type="molecule type" value="Genomic_DNA"/>
</dbReference>
<evidence type="ECO:0000313" key="3">
    <source>
        <dbReference type="Proteomes" id="UP001221757"/>
    </source>
</evidence>
<sequence>MKSFQNIVFALATLAVANAVAITSATGSTFVGVSTTPAAGGSTVTTSRAVTVTSTLVGVSTTRAVTSFSTSIPVVSSSFSSSRPASATGGFIFAGVYTTCLEVTFGGPTATASTGFPVSSSSSVANAAASSSFPESSTVDANGSTSTVHVNGTVTSFPTSTVHVNGTVTSFPTSTVHVNGTATASIGFPSVISSEFPAHYAVFTTCLVFLPSSSATASSFPSSSVFVTEPAGPTTIAGSSFATVTSTIA</sequence>
<keyword evidence="3" id="KW-1185">Reference proteome</keyword>
<protein>
    <submittedName>
        <fullName evidence="2">Uncharacterized protein</fullName>
    </submittedName>
</protein>
<evidence type="ECO:0000256" key="1">
    <source>
        <dbReference type="SAM" id="SignalP"/>
    </source>
</evidence>
<feature type="chain" id="PRO_5041913437" evidence="1">
    <location>
        <begin position="20"/>
        <end position="249"/>
    </location>
</feature>
<reference evidence="2" key="1">
    <citation type="submission" date="2023-03" db="EMBL/GenBank/DDBJ databases">
        <title>Massive genome expansion in bonnet fungi (Mycena s.s.) driven by repeated elements and novel gene families across ecological guilds.</title>
        <authorList>
            <consortium name="Lawrence Berkeley National Laboratory"/>
            <person name="Harder C.B."/>
            <person name="Miyauchi S."/>
            <person name="Viragh M."/>
            <person name="Kuo A."/>
            <person name="Thoen E."/>
            <person name="Andreopoulos B."/>
            <person name="Lu D."/>
            <person name="Skrede I."/>
            <person name="Drula E."/>
            <person name="Henrissat B."/>
            <person name="Morin E."/>
            <person name="Kohler A."/>
            <person name="Barry K."/>
            <person name="LaButti K."/>
            <person name="Morin E."/>
            <person name="Salamov A."/>
            <person name="Lipzen A."/>
            <person name="Mereny Z."/>
            <person name="Hegedus B."/>
            <person name="Baldrian P."/>
            <person name="Stursova M."/>
            <person name="Weitz H."/>
            <person name="Taylor A."/>
            <person name="Grigoriev I.V."/>
            <person name="Nagy L.G."/>
            <person name="Martin F."/>
            <person name="Kauserud H."/>
        </authorList>
    </citation>
    <scope>NUCLEOTIDE SEQUENCE</scope>
    <source>
        <strain evidence="2">CBHHK067</strain>
    </source>
</reference>
<evidence type="ECO:0000313" key="2">
    <source>
        <dbReference type="EMBL" id="KAJ7685973.1"/>
    </source>
</evidence>
<proteinExistence type="predicted"/>
<keyword evidence="1" id="KW-0732">Signal</keyword>
<organism evidence="2 3">
    <name type="scientific">Mycena rosella</name>
    <name type="common">Pink bonnet</name>
    <name type="synonym">Agaricus rosellus</name>
    <dbReference type="NCBI Taxonomy" id="1033263"/>
    <lineage>
        <taxon>Eukaryota</taxon>
        <taxon>Fungi</taxon>
        <taxon>Dikarya</taxon>
        <taxon>Basidiomycota</taxon>
        <taxon>Agaricomycotina</taxon>
        <taxon>Agaricomycetes</taxon>
        <taxon>Agaricomycetidae</taxon>
        <taxon>Agaricales</taxon>
        <taxon>Marasmiineae</taxon>
        <taxon>Mycenaceae</taxon>
        <taxon>Mycena</taxon>
    </lineage>
</organism>
<comment type="caution">
    <text evidence="2">The sequence shown here is derived from an EMBL/GenBank/DDBJ whole genome shotgun (WGS) entry which is preliminary data.</text>
</comment>
<dbReference type="Proteomes" id="UP001221757">
    <property type="component" value="Unassembled WGS sequence"/>
</dbReference>
<gene>
    <name evidence="2" type="ORF">B0H17DRAFT_1137168</name>
</gene>